<dbReference type="SUPFAM" id="SSF53850">
    <property type="entry name" value="Periplasmic binding protein-like II"/>
    <property type="match status" value="1"/>
</dbReference>
<accession>A0ABQ6K7W8</accession>
<evidence type="ECO:0000256" key="4">
    <source>
        <dbReference type="ARBA" id="ARBA00023139"/>
    </source>
</evidence>
<evidence type="ECO:0000256" key="5">
    <source>
        <dbReference type="ARBA" id="ARBA00023288"/>
    </source>
</evidence>
<dbReference type="EMBL" id="BSVB01000001">
    <property type="protein sequence ID" value="GMA95628.1"/>
    <property type="molecule type" value="Genomic_DNA"/>
</dbReference>
<reference evidence="8" key="1">
    <citation type="journal article" date="2019" name="Int. J. Syst. Evol. Microbiol.">
        <title>The Global Catalogue of Microorganisms (GCM) 10K type strain sequencing project: providing services to taxonomists for standard genome sequencing and annotation.</title>
        <authorList>
            <consortium name="The Broad Institute Genomics Platform"/>
            <consortium name="The Broad Institute Genome Sequencing Center for Infectious Disease"/>
            <person name="Wu L."/>
            <person name="Ma J."/>
        </authorList>
    </citation>
    <scope>NUCLEOTIDE SEQUENCE [LARGE SCALE GENOMIC DNA]</scope>
    <source>
        <strain evidence="8">NBRC 108894</strain>
    </source>
</reference>
<name>A0ABQ6K7W8_9MICO</name>
<keyword evidence="2 6" id="KW-0732">Signal</keyword>
<dbReference type="PANTHER" id="PTHR43649:SF33">
    <property type="entry name" value="POLYGALACTURONAN_RHAMNOGALACTURONAN-BINDING PROTEIN YTCQ"/>
    <property type="match status" value="1"/>
</dbReference>
<dbReference type="Proteomes" id="UP001157034">
    <property type="component" value="Unassembled WGS sequence"/>
</dbReference>
<dbReference type="Pfam" id="PF01547">
    <property type="entry name" value="SBP_bac_1"/>
    <property type="match status" value="1"/>
</dbReference>
<keyword evidence="5" id="KW-0449">Lipoprotein</keyword>
<sequence length="454" mass="48352">MSFRAISKRTVRTAAALAVAGLLAAGLAACSGSSGSQGSAQKGDLTWWGWTPDQAVAENAITEFNKKYPDIHITFKKIQDATYAAALRPALASSHGPDVFNLLVGGTGATVKTYGVDAVDLTPSMKKLRGADWKNGLFATGVKDFTVGGQLKAAPIGKVAAGMMWINLDLFNQFGLKPPKTLDEWKSVCKTFREHNVGCFREGVDPAGFEQDTLHTIANSVQPGFYEKAIAGKAKWSDPAMVQTLTIWKNLQSDGILDPGALGIQQYPDVNNAFLSGQVAMVQMGTWYRQYTRTDTLKAALQGAGVSDTSKMITMVPIPFPDVAGKGHTIAAFSDPDYALAVNKKSKHIAAAETFATWLGATKAGQQVIANNLDEDPVLAGITPDYGKVPLVNTKEQTPYLDWLSKYTSNVTEARLANISGTLDQALLDSASTTLGAKATPEQAAQTLQSQSGQ</sequence>
<evidence type="ECO:0000313" key="7">
    <source>
        <dbReference type="EMBL" id="GMA95628.1"/>
    </source>
</evidence>
<gene>
    <name evidence="7" type="ORF">GCM10025881_24520</name>
</gene>
<dbReference type="RefSeq" id="WP_284254364.1">
    <property type="nucleotide sequence ID" value="NZ_BAAAQO010000002.1"/>
</dbReference>
<feature type="chain" id="PRO_5045986954" evidence="6">
    <location>
        <begin position="25"/>
        <end position="454"/>
    </location>
</feature>
<organism evidence="7 8">
    <name type="scientific">Pseudolysinimonas kribbensis</name>
    <dbReference type="NCBI Taxonomy" id="433641"/>
    <lineage>
        <taxon>Bacteria</taxon>
        <taxon>Bacillati</taxon>
        <taxon>Actinomycetota</taxon>
        <taxon>Actinomycetes</taxon>
        <taxon>Micrococcales</taxon>
        <taxon>Microbacteriaceae</taxon>
        <taxon>Pseudolysinimonas</taxon>
    </lineage>
</organism>
<evidence type="ECO:0000256" key="6">
    <source>
        <dbReference type="SAM" id="SignalP"/>
    </source>
</evidence>
<keyword evidence="3" id="KW-0472">Membrane</keyword>
<dbReference type="InterPro" id="IPR050490">
    <property type="entry name" value="Bact_solute-bd_prot1"/>
</dbReference>
<proteinExistence type="predicted"/>
<evidence type="ECO:0000313" key="8">
    <source>
        <dbReference type="Proteomes" id="UP001157034"/>
    </source>
</evidence>
<dbReference type="PROSITE" id="PS51257">
    <property type="entry name" value="PROKAR_LIPOPROTEIN"/>
    <property type="match status" value="1"/>
</dbReference>
<evidence type="ECO:0000256" key="2">
    <source>
        <dbReference type="ARBA" id="ARBA00022729"/>
    </source>
</evidence>
<dbReference type="Gene3D" id="3.40.190.10">
    <property type="entry name" value="Periplasmic binding protein-like II"/>
    <property type="match status" value="1"/>
</dbReference>
<protein>
    <submittedName>
        <fullName evidence="7">Sugar ABC transporter substrate-binding protein</fullName>
    </submittedName>
</protein>
<dbReference type="PANTHER" id="PTHR43649">
    <property type="entry name" value="ARABINOSE-BINDING PROTEIN-RELATED"/>
    <property type="match status" value="1"/>
</dbReference>
<dbReference type="InterPro" id="IPR006059">
    <property type="entry name" value="SBP"/>
</dbReference>
<keyword evidence="8" id="KW-1185">Reference proteome</keyword>
<feature type="signal peptide" evidence="6">
    <location>
        <begin position="1"/>
        <end position="24"/>
    </location>
</feature>
<keyword evidence="4" id="KW-0564">Palmitate</keyword>
<evidence type="ECO:0000256" key="3">
    <source>
        <dbReference type="ARBA" id="ARBA00023136"/>
    </source>
</evidence>
<evidence type="ECO:0000256" key="1">
    <source>
        <dbReference type="ARBA" id="ARBA00022475"/>
    </source>
</evidence>
<keyword evidence="1" id="KW-1003">Cell membrane</keyword>
<comment type="caution">
    <text evidence="7">The sequence shown here is derived from an EMBL/GenBank/DDBJ whole genome shotgun (WGS) entry which is preliminary data.</text>
</comment>